<keyword evidence="1" id="KW-0472">Membrane</keyword>
<dbReference type="OrthoDB" id="5472246at2"/>
<reference evidence="3 4" key="1">
    <citation type="submission" date="2018-07" db="EMBL/GenBank/DDBJ databases">
        <title>Genomic Encyclopedia of Type Strains, Phase III (KMG-III): the genomes of soil and plant-associated and newly described type strains.</title>
        <authorList>
            <person name="Whitman W."/>
        </authorList>
    </citation>
    <scope>NUCLEOTIDE SEQUENCE [LARGE SCALE GENOMIC DNA]</scope>
    <source>
        <strain evidence="3 4">CECT 7948</strain>
    </source>
</reference>
<dbReference type="PANTHER" id="PTHR28008:SF1">
    <property type="entry name" value="DOMAIN PROTEIN, PUTATIVE (AFU_ORTHOLOGUE AFUA_3G10980)-RELATED"/>
    <property type="match status" value="1"/>
</dbReference>
<dbReference type="AlphaFoldDB" id="A0A3D9MAD2"/>
<evidence type="ECO:0000313" key="3">
    <source>
        <dbReference type="EMBL" id="REE16809.1"/>
    </source>
</evidence>
<comment type="caution">
    <text evidence="3">The sequence shown here is derived from an EMBL/GenBank/DDBJ whole genome shotgun (WGS) entry which is preliminary data.</text>
</comment>
<dbReference type="InterPro" id="IPR006976">
    <property type="entry name" value="VanZ-like"/>
</dbReference>
<keyword evidence="1" id="KW-0812">Transmembrane</keyword>
<evidence type="ECO:0000259" key="2">
    <source>
        <dbReference type="Pfam" id="PF04892"/>
    </source>
</evidence>
<proteinExistence type="predicted"/>
<name>A0A3D9MAD2_9FLAO</name>
<evidence type="ECO:0000313" key="4">
    <source>
        <dbReference type="Proteomes" id="UP000256919"/>
    </source>
</evidence>
<gene>
    <name evidence="3" type="ORF">DFQ09_10519</name>
</gene>
<protein>
    <submittedName>
        <fullName evidence="3">VanZ family protein</fullName>
    </submittedName>
</protein>
<dbReference type="NCBIfam" id="NF037970">
    <property type="entry name" value="vanZ_1"/>
    <property type="match status" value="1"/>
</dbReference>
<feature type="transmembrane region" description="Helical" evidence="1">
    <location>
        <begin position="115"/>
        <end position="133"/>
    </location>
</feature>
<dbReference type="Proteomes" id="UP000256919">
    <property type="component" value="Unassembled WGS sequence"/>
</dbReference>
<dbReference type="PANTHER" id="PTHR28008">
    <property type="entry name" value="DOMAIN PROTEIN, PUTATIVE (AFU_ORTHOLOGUE AFUA_3G10980)-RELATED"/>
    <property type="match status" value="1"/>
</dbReference>
<accession>A0A3D9MAD2</accession>
<dbReference type="EMBL" id="QREI01000005">
    <property type="protein sequence ID" value="REE16809.1"/>
    <property type="molecule type" value="Genomic_DNA"/>
</dbReference>
<feature type="transmembrane region" description="Helical" evidence="1">
    <location>
        <begin position="57"/>
        <end position="75"/>
    </location>
</feature>
<sequence length="138" mass="15730">MHLKSMICYLRMIIKHLSVVKKMLLLVSIAYSLTLVIASLITLNGVPSLGSSFDDKIYHIVAYLGLTLLWGLYVKHFKKSQLLYIVCFAAIFLGFMLELLQYFVNPNRTYDTYDLIANSIGAIFGTLIVSKIIRYKLN</sequence>
<organism evidence="3 4">
    <name type="scientific">Winogradskyella pacifica</name>
    <dbReference type="NCBI Taxonomy" id="664642"/>
    <lineage>
        <taxon>Bacteria</taxon>
        <taxon>Pseudomonadati</taxon>
        <taxon>Bacteroidota</taxon>
        <taxon>Flavobacteriia</taxon>
        <taxon>Flavobacteriales</taxon>
        <taxon>Flavobacteriaceae</taxon>
        <taxon>Winogradskyella</taxon>
    </lineage>
</organism>
<evidence type="ECO:0000256" key="1">
    <source>
        <dbReference type="SAM" id="Phobius"/>
    </source>
</evidence>
<feature type="domain" description="VanZ-like" evidence="2">
    <location>
        <begin position="56"/>
        <end position="130"/>
    </location>
</feature>
<keyword evidence="1" id="KW-1133">Transmembrane helix</keyword>
<feature type="transmembrane region" description="Helical" evidence="1">
    <location>
        <begin position="82"/>
        <end position="103"/>
    </location>
</feature>
<keyword evidence="4" id="KW-1185">Reference proteome</keyword>
<dbReference type="Pfam" id="PF04892">
    <property type="entry name" value="VanZ"/>
    <property type="match status" value="1"/>
</dbReference>